<accession>A0A4Y8VUB3</accession>
<dbReference type="OrthoDB" id="1120636at2"/>
<evidence type="ECO:0000256" key="1">
    <source>
        <dbReference type="SAM" id="Phobius"/>
    </source>
</evidence>
<dbReference type="EMBL" id="SGVY01000005">
    <property type="protein sequence ID" value="TFH84080.1"/>
    <property type="molecule type" value="Genomic_DNA"/>
</dbReference>
<feature type="transmembrane region" description="Helical" evidence="1">
    <location>
        <begin position="79"/>
        <end position="98"/>
    </location>
</feature>
<keyword evidence="1" id="KW-1133">Transmembrane helix</keyword>
<organism evidence="2 3">
    <name type="scientific">Segatella hominis</name>
    <dbReference type="NCBI Taxonomy" id="2518605"/>
    <lineage>
        <taxon>Bacteria</taxon>
        <taxon>Pseudomonadati</taxon>
        <taxon>Bacteroidota</taxon>
        <taxon>Bacteroidia</taxon>
        <taxon>Bacteroidales</taxon>
        <taxon>Prevotellaceae</taxon>
        <taxon>Segatella</taxon>
    </lineage>
</organism>
<gene>
    <name evidence="2" type="ORF">EXN75_03050</name>
</gene>
<evidence type="ECO:0000313" key="2">
    <source>
        <dbReference type="EMBL" id="TFH84080.1"/>
    </source>
</evidence>
<dbReference type="Pfam" id="PF04246">
    <property type="entry name" value="RseC_MucC"/>
    <property type="match status" value="1"/>
</dbReference>
<comment type="caution">
    <text evidence="2">The sequence shown here is derived from an EMBL/GenBank/DDBJ whole genome shotgun (WGS) entry which is preliminary data.</text>
</comment>
<sequence>MSDKIKHSGIINAIRGECISVRILQSSACSGCKVASHCNSSETKEKIIEVNQPGVQSKYKIGDHVVVVADMSVGFRASIYGYILPLVLMVVTLVLVIACGAGEGIAALSSLGILFPYYMALFLLKDKLKEKLSFTLE</sequence>
<keyword evidence="1" id="KW-0812">Transmembrane</keyword>
<keyword evidence="1" id="KW-0472">Membrane</keyword>
<proteinExistence type="predicted"/>
<reference evidence="2 3" key="1">
    <citation type="submission" date="2019-02" db="EMBL/GenBank/DDBJ databases">
        <title>Draft Genome Sequence of the Prevotella sp. BCRC 81118, Isolated from Human Feces.</title>
        <authorList>
            <person name="Huang C.-H."/>
        </authorList>
    </citation>
    <scope>NUCLEOTIDE SEQUENCE [LARGE SCALE GENOMIC DNA]</scope>
    <source>
        <strain evidence="2 3">BCRC 81118</strain>
    </source>
</reference>
<dbReference type="AlphaFoldDB" id="A0A4Y8VUB3"/>
<dbReference type="RefSeq" id="WP_022111526.1">
    <property type="nucleotide sequence ID" value="NZ_CP137559.1"/>
</dbReference>
<dbReference type="GeneID" id="302994275"/>
<keyword evidence="3" id="KW-1185">Reference proteome</keyword>
<feature type="transmembrane region" description="Helical" evidence="1">
    <location>
        <begin position="104"/>
        <end position="124"/>
    </location>
</feature>
<protein>
    <submittedName>
        <fullName evidence="2">RseC/MucC family positive regulator of sigma(E)</fullName>
    </submittedName>
</protein>
<evidence type="ECO:0000313" key="3">
    <source>
        <dbReference type="Proteomes" id="UP000297872"/>
    </source>
</evidence>
<name>A0A4Y8VUB3_9BACT</name>
<dbReference type="Proteomes" id="UP000297872">
    <property type="component" value="Unassembled WGS sequence"/>
</dbReference>